<keyword evidence="2" id="KW-0004">4Fe-4S</keyword>
<feature type="domain" description="4Fe-4S ferredoxin-type" evidence="8">
    <location>
        <begin position="456"/>
        <end position="488"/>
    </location>
</feature>
<dbReference type="Proteomes" id="UP001628193">
    <property type="component" value="Unassembled WGS sequence"/>
</dbReference>
<dbReference type="PANTHER" id="PTHR30176:SF3">
    <property type="entry name" value="FERREDOXIN-TYPE PROTEIN NAPH"/>
    <property type="match status" value="1"/>
</dbReference>
<keyword evidence="7" id="KW-1133">Transmembrane helix</keyword>
<evidence type="ECO:0000313" key="10">
    <source>
        <dbReference type="Proteomes" id="UP001628193"/>
    </source>
</evidence>
<feature type="domain" description="4Fe-4S ferredoxin-type" evidence="8">
    <location>
        <begin position="215"/>
        <end position="243"/>
    </location>
</feature>
<sequence length="504" mass="55418">MGGLRGVRRVYAGFSLALFAFFLWSAEFERLKGYAVGLFLQIDPLTALSGFLTSQTLYKGLAFALLILIPTLFLGRFFCSWVCPLGILNQGLSHLFNRRRAVENWEENRYRPLYRLKYYLLVALLIFAILGALQIGLLDPIALIYRSFALSVLPALDRVTGGGIFAQSTVFHGGVLIAVILLAILLANRFITRFWCRALCPLGALLGVLSQWSILRIRRDVERCNHCKQCLRACQGAADPDGQVRVTECHLCMNCIEACGTQALHYGLAGEKSSIGKPLDLNRRRVVEIALASVVAVPMTKGSLSARSAPLPEVIRPPGSLTEVQFLARCIKCGLCMRVCPTNVLQPALLEAGFEGLWTPILMNSVGYCEHHCVLCGHVCPTAAIRPLSVAEKVGAPPFTQPVRLGTAFFDRGRCLPWAMDVPCIVCEETCPTSPKAIWYESVTVSGRDGRKVALKRPFVQPELCIGCGVCENKCPVTDLAAIRVSSVGETRSRENRMLLNQQS</sequence>
<organism evidence="9 10">
    <name type="scientific">Candidatus Magnetaquiglobus chichijimensis</name>
    <dbReference type="NCBI Taxonomy" id="3141448"/>
    <lineage>
        <taxon>Bacteria</taxon>
        <taxon>Pseudomonadati</taxon>
        <taxon>Pseudomonadota</taxon>
        <taxon>Magnetococcia</taxon>
        <taxon>Magnetococcales</taxon>
        <taxon>Candidatus Magnetaquicoccaceae</taxon>
        <taxon>Candidatus Magnetaquiglobus</taxon>
    </lineage>
</organism>
<evidence type="ECO:0000256" key="3">
    <source>
        <dbReference type="ARBA" id="ARBA00022723"/>
    </source>
</evidence>
<feature type="domain" description="4Fe-4S ferredoxin-type" evidence="8">
    <location>
        <begin position="320"/>
        <end position="350"/>
    </location>
</feature>
<accession>A0ABQ0C6E0</accession>
<dbReference type="EMBL" id="BAAFGK010000002">
    <property type="protein sequence ID" value="GAB0056456.1"/>
    <property type="molecule type" value="Genomic_DNA"/>
</dbReference>
<keyword evidence="5" id="KW-0408">Iron</keyword>
<feature type="transmembrane region" description="Helical" evidence="7">
    <location>
        <begin position="118"/>
        <end position="144"/>
    </location>
</feature>
<dbReference type="CDD" id="cd16373">
    <property type="entry name" value="DMSOR_beta_like"/>
    <property type="match status" value="1"/>
</dbReference>
<feature type="transmembrane region" description="Helical" evidence="7">
    <location>
        <begin position="164"/>
        <end position="187"/>
    </location>
</feature>
<dbReference type="InterPro" id="IPR051684">
    <property type="entry name" value="Electron_Trans/Redox"/>
</dbReference>
<dbReference type="Pfam" id="PF12801">
    <property type="entry name" value="Fer4_5"/>
    <property type="match status" value="2"/>
</dbReference>
<dbReference type="InterPro" id="IPR017900">
    <property type="entry name" value="4Fe4S_Fe_S_CS"/>
</dbReference>
<name>A0ABQ0C6E0_9PROT</name>
<evidence type="ECO:0000256" key="6">
    <source>
        <dbReference type="ARBA" id="ARBA00023014"/>
    </source>
</evidence>
<gene>
    <name evidence="9" type="primary">napF</name>
    <name evidence="9" type="ORF">SIID45300_00764</name>
</gene>
<evidence type="ECO:0000256" key="7">
    <source>
        <dbReference type="SAM" id="Phobius"/>
    </source>
</evidence>
<dbReference type="InterPro" id="IPR017896">
    <property type="entry name" value="4Fe4S_Fe-S-bd"/>
</dbReference>
<comment type="caution">
    <text evidence="9">The sequence shown here is derived from an EMBL/GenBank/DDBJ whole genome shotgun (WGS) entry which is preliminary data.</text>
</comment>
<keyword evidence="7" id="KW-0812">Transmembrane</keyword>
<dbReference type="PROSITE" id="PS00198">
    <property type="entry name" value="4FE4S_FER_1"/>
    <property type="match status" value="3"/>
</dbReference>
<dbReference type="SUPFAM" id="SSF54862">
    <property type="entry name" value="4Fe-4S ferredoxins"/>
    <property type="match status" value="2"/>
</dbReference>
<evidence type="ECO:0000256" key="1">
    <source>
        <dbReference type="ARBA" id="ARBA00022448"/>
    </source>
</evidence>
<keyword evidence="7" id="KW-0472">Membrane</keyword>
<keyword evidence="10" id="KW-1185">Reference proteome</keyword>
<dbReference type="Gene3D" id="3.30.70.20">
    <property type="match status" value="2"/>
</dbReference>
<feature type="transmembrane region" description="Helical" evidence="7">
    <location>
        <begin position="194"/>
        <end position="215"/>
    </location>
</feature>
<reference evidence="9 10" key="1">
    <citation type="submission" date="2024-09" db="EMBL/GenBank/DDBJ databases">
        <title>Draft genome sequence of Candidatus Magnetaquicoccaceae bacterium FCR-1.</title>
        <authorList>
            <person name="Shimoshige H."/>
            <person name="Shimamura S."/>
            <person name="Taoka A."/>
            <person name="Kobayashi H."/>
            <person name="Maekawa T."/>
        </authorList>
    </citation>
    <scope>NUCLEOTIDE SEQUENCE [LARGE SCALE GENOMIC DNA]</scope>
    <source>
        <strain evidence="9 10">FCR-1</strain>
    </source>
</reference>
<keyword evidence="3" id="KW-0479">Metal-binding</keyword>
<proteinExistence type="predicted"/>
<evidence type="ECO:0000256" key="5">
    <source>
        <dbReference type="ARBA" id="ARBA00023004"/>
    </source>
</evidence>
<keyword evidence="6" id="KW-0411">Iron-sulfur</keyword>
<keyword evidence="4" id="KW-0249">Electron transport</keyword>
<dbReference type="RefSeq" id="WP_420904164.1">
    <property type="nucleotide sequence ID" value="NZ_BAAFGK010000002.1"/>
</dbReference>
<evidence type="ECO:0000313" key="9">
    <source>
        <dbReference type="EMBL" id="GAB0056456.1"/>
    </source>
</evidence>
<dbReference type="Pfam" id="PF00037">
    <property type="entry name" value="Fer4"/>
    <property type="match status" value="2"/>
</dbReference>
<keyword evidence="1" id="KW-0813">Transport</keyword>
<dbReference type="PANTHER" id="PTHR30176">
    <property type="entry name" value="FERREDOXIN-TYPE PROTEIN NAPH"/>
    <property type="match status" value="1"/>
</dbReference>
<dbReference type="PROSITE" id="PS51379">
    <property type="entry name" value="4FE4S_FER_2"/>
    <property type="match status" value="3"/>
</dbReference>
<evidence type="ECO:0000256" key="2">
    <source>
        <dbReference type="ARBA" id="ARBA00022485"/>
    </source>
</evidence>
<protein>
    <submittedName>
        <fullName evidence="9">Ferredoxin-type protein NapF</fullName>
    </submittedName>
</protein>
<evidence type="ECO:0000256" key="4">
    <source>
        <dbReference type="ARBA" id="ARBA00022982"/>
    </source>
</evidence>
<feature type="transmembrane region" description="Helical" evidence="7">
    <location>
        <begin position="61"/>
        <end position="88"/>
    </location>
</feature>
<evidence type="ECO:0000259" key="8">
    <source>
        <dbReference type="PROSITE" id="PS51379"/>
    </source>
</evidence>